<comment type="caution">
    <text evidence="1">The sequence shown here is derived from an EMBL/GenBank/DDBJ whole genome shotgun (WGS) entry which is preliminary data.</text>
</comment>
<reference evidence="1" key="1">
    <citation type="submission" date="2020-06" db="EMBL/GenBank/DDBJ databases">
        <title>WGS assembly of Ceratodon purpureus strain R40.</title>
        <authorList>
            <person name="Carey S.B."/>
            <person name="Jenkins J."/>
            <person name="Shu S."/>
            <person name="Lovell J.T."/>
            <person name="Sreedasyam A."/>
            <person name="Maumus F."/>
            <person name="Tiley G.P."/>
            <person name="Fernandez-Pozo N."/>
            <person name="Barry K."/>
            <person name="Chen C."/>
            <person name="Wang M."/>
            <person name="Lipzen A."/>
            <person name="Daum C."/>
            <person name="Saski C.A."/>
            <person name="Payton A.C."/>
            <person name="Mcbreen J.C."/>
            <person name="Conrad R.E."/>
            <person name="Kollar L.M."/>
            <person name="Olsson S."/>
            <person name="Huttunen S."/>
            <person name="Landis J.B."/>
            <person name="Wickett N.J."/>
            <person name="Johnson M.G."/>
            <person name="Rensing S.A."/>
            <person name="Grimwood J."/>
            <person name="Schmutz J."/>
            <person name="Mcdaniel S.F."/>
        </authorList>
    </citation>
    <scope>NUCLEOTIDE SEQUENCE</scope>
    <source>
        <strain evidence="1">R40</strain>
    </source>
</reference>
<evidence type="ECO:0000313" key="2">
    <source>
        <dbReference type="Proteomes" id="UP000822688"/>
    </source>
</evidence>
<dbReference type="AlphaFoldDB" id="A0A8T0HYF3"/>
<keyword evidence="2" id="KW-1185">Reference proteome</keyword>
<proteinExistence type="predicted"/>
<evidence type="ECO:0000313" key="1">
    <source>
        <dbReference type="EMBL" id="KAG0576190.1"/>
    </source>
</evidence>
<dbReference type="EMBL" id="CM026425">
    <property type="protein sequence ID" value="KAG0576190.1"/>
    <property type="molecule type" value="Genomic_DNA"/>
</dbReference>
<name>A0A8T0HYF3_CERPU</name>
<sequence length="105" mass="11953">MNRLVTELQHVVHPSLTCFIVFLCSAEDQQLRVVHIRRLVDSNKVVNSPRSANSSNLALDIFTLLVFAMVNLVKEAFEESIFQVDSASTAKIYCWSLTRPYVGFY</sequence>
<organism evidence="1 2">
    <name type="scientific">Ceratodon purpureus</name>
    <name type="common">Fire moss</name>
    <name type="synonym">Dicranum purpureum</name>
    <dbReference type="NCBI Taxonomy" id="3225"/>
    <lineage>
        <taxon>Eukaryota</taxon>
        <taxon>Viridiplantae</taxon>
        <taxon>Streptophyta</taxon>
        <taxon>Embryophyta</taxon>
        <taxon>Bryophyta</taxon>
        <taxon>Bryophytina</taxon>
        <taxon>Bryopsida</taxon>
        <taxon>Dicranidae</taxon>
        <taxon>Pseudoditrichales</taxon>
        <taxon>Ditrichaceae</taxon>
        <taxon>Ceratodon</taxon>
    </lineage>
</organism>
<accession>A0A8T0HYF3</accession>
<gene>
    <name evidence="1" type="ORF">KC19_5G061900</name>
</gene>
<dbReference type="Proteomes" id="UP000822688">
    <property type="component" value="Chromosome 5"/>
</dbReference>
<protein>
    <submittedName>
        <fullName evidence="1">Uncharacterized protein</fullName>
    </submittedName>
</protein>